<dbReference type="InterPro" id="IPR036291">
    <property type="entry name" value="NAD(P)-bd_dom_sf"/>
</dbReference>
<dbReference type="STRING" id="59894.ENSFALP00000008860"/>
<feature type="compositionally biased region" description="Basic and acidic residues" evidence="1">
    <location>
        <begin position="65"/>
        <end position="74"/>
    </location>
</feature>
<dbReference type="PANTHER" id="PTHR44656:SF7">
    <property type="entry name" value="DEHYDROGENASE_REDUCTASE SDR FAMILY MEMBER 12"/>
    <property type="match status" value="1"/>
</dbReference>
<dbReference type="InterPro" id="IPR052992">
    <property type="entry name" value="SDR_member_12"/>
</dbReference>
<feature type="region of interest" description="Disordered" evidence="1">
    <location>
        <begin position="60"/>
        <end position="125"/>
    </location>
</feature>
<reference evidence="2" key="2">
    <citation type="submission" date="2025-08" db="UniProtKB">
        <authorList>
            <consortium name="Ensembl"/>
        </authorList>
    </citation>
    <scope>IDENTIFICATION</scope>
</reference>
<keyword evidence="3" id="KW-1185">Reference proteome</keyword>
<evidence type="ECO:0008006" key="4">
    <source>
        <dbReference type="Google" id="ProtNLM"/>
    </source>
</evidence>
<dbReference type="SUPFAM" id="SSF51735">
    <property type="entry name" value="NAD(P)-binding Rossmann-fold domains"/>
    <property type="match status" value="1"/>
</dbReference>
<protein>
    <recommendedName>
        <fullName evidence="4">Dehydrogenase/reductase 12</fullName>
    </recommendedName>
</protein>
<reference evidence="2" key="3">
    <citation type="submission" date="2025-09" db="UniProtKB">
        <authorList>
            <consortium name="Ensembl"/>
        </authorList>
    </citation>
    <scope>IDENTIFICATION</scope>
</reference>
<organism evidence="2 3">
    <name type="scientific">Ficedula albicollis</name>
    <name type="common">Collared flycatcher</name>
    <name type="synonym">Muscicapa albicollis</name>
    <dbReference type="NCBI Taxonomy" id="59894"/>
    <lineage>
        <taxon>Eukaryota</taxon>
        <taxon>Metazoa</taxon>
        <taxon>Chordata</taxon>
        <taxon>Craniata</taxon>
        <taxon>Vertebrata</taxon>
        <taxon>Euteleostomi</taxon>
        <taxon>Archelosauria</taxon>
        <taxon>Archosauria</taxon>
        <taxon>Dinosauria</taxon>
        <taxon>Saurischia</taxon>
        <taxon>Theropoda</taxon>
        <taxon>Coelurosauria</taxon>
        <taxon>Aves</taxon>
        <taxon>Neognathae</taxon>
        <taxon>Neoaves</taxon>
        <taxon>Telluraves</taxon>
        <taxon>Australaves</taxon>
        <taxon>Passeriformes</taxon>
        <taxon>Muscicapidae</taxon>
        <taxon>Ficedula</taxon>
    </lineage>
</organism>
<sequence>MFLWEHPFHSFPGQRMFPKHNIPAAVPAELATAPAPSRSSGKFSILHPPPRLQLGRGWLQQSTAAKEEGEERAGIRIPSPRTAAEEGGSATPVPHSLRCPSASPQRGGAGPPLSPHLARQGRPGPAPYVRAEAGRRGRSAMSWYRNTVWFVKGLREYTRGGYESAAKHFNPADVEVDVAGRSFLVTGANSGIGKATAKEIARRGGTVHLVCRNKERAEVAKEEIVTETGNQNIFLHIVDLSNPKEIWKFAEKFQNEHKLNVLINNAGCMVNNRELTEDGLEKNFATNTLGTYIMTTALVPLLEKAADARVITVSSGGMLVQKLNISDLQSGSGPFDGTMVYAQNKRQQVVLTEQWAKAYRNIHFSVMHPGWADTPAVRSSMPDFYERMKNSLRTEAQGADTVLWLAVSAEATKLPSGLFFQDRQPVPTHLPLAYTHSPPEDEEKLMEVLEEFSQKFKSVSPGV</sequence>
<dbReference type="eggNOG" id="KOG1208">
    <property type="taxonomic scope" value="Eukaryota"/>
</dbReference>
<dbReference type="HOGENOM" id="CLU_010194_44_8_1"/>
<dbReference type="Pfam" id="PF00106">
    <property type="entry name" value="adh_short"/>
    <property type="match status" value="1"/>
</dbReference>
<dbReference type="Proteomes" id="UP000016665">
    <property type="component" value="Chromosome 1"/>
</dbReference>
<evidence type="ECO:0000313" key="3">
    <source>
        <dbReference type="Proteomes" id="UP000016665"/>
    </source>
</evidence>
<dbReference type="InterPro" id="IPR002347">
    <property type="entry name" value="SDR_fam"/>
</dbReference>
<dbReference type="PANTHER" id="PTHR44656">
    <property type="entry name" value="DEHYDROGENASE/REDUCTASE SDR FAMILY MEMBER 12"/>
    <property type="match status" value="1"/>
</dbReference>
<evidence type="ECO:0000256" key="1">
    <source>
        <dbReference type="SAM" id="MobiDB-lite"/>
    </source>
</evidence>
<dbReference type="Ensembl" id="ENSFALT00000008898.2">
    <property type="protein sequence ID" value="ENSFALP00000008860.2"/>
    <property type="gene ID" value="ENSFALG00000008490.2"/>
</dbReference>
<accession>U3K1F6</accession>
<name>U3K1F6_FICAL</name>
<reference evidence="2 3" key="1">
    <citation type="journal article" date="2012" name="Nature">
        <title>The genomic landscape of species divergence in Ficedula flycatchers.</title>
        <authorList>
            <person name="Ellegren H."/>
            <person name="Smeds L."/>
            <person name="Burri R."/>
            <person name="Olason P.I."/>
            <person name="Backstrom N."/>
            <person name="Kawakami T."/>
            <person name="Kunstner A."/>
            <person name="Makinen H."/>
            <person name="Nadachowska-Brzyska K."/>
            <person name="Qvarnstrom A."/>
            <person name="Uebbing S."/>
            <person name="Wolf J.B."/>
        </authorList>
    </citation>
    <scope>NUCLEOTIDE SEQUENCE [LARGE SCALE GENOMIC DNA]</scope>
</reference>
<dbReference type="AlphaFoldDB" id="U3K1F6"/>
<dbReference type="GeneTree" id="ENSGT00940000163978"/>
<proteinExistence type="predicted"/>
<gene>
    <name evidence="2" type="primary">DHRS12</name>
</gene>
<dbReference type="Gene3D" id="3.40.50.720">
    <property type="entry name" value="NAD(P)-binding Rossmann-like Domain"/>
    <property type="match status" value="1"/>
</dbReference>
<dbReference type="PRINTS" id="PR00081">
    <property type="entry name" value="GDHRDH"/>
</dbReference>
<evidence type="ECO:0000313" key="2">
    <source>
        <dbReference type="Ensembl" id="ENSFALP00000008860.2"/>
    </source>
</evidence>